<dbReference type="STRING" id="312017.Q22BU0"/>
<keyword evidence="5" id="KW-1185">Reference proteome</keyword>
<name>Q22BU0_TETTS</name>
<keyword evidence="1 2" id="KW-0378">Hydrolase</keyword>
<dbReference type="GO" id="GO:0005829">
    <property type="term" value="C:cytosol"/>
    <property type="evidence" value="ECO:0007669"/>
    <property type="project" value="TreeGrafter"/>
</dbReference>
<proteinExistence type="inferred from homology"/>
<dbReference type="GO" id="GO:0006203">
    <property type="term" value="P:dGTP catabolic process"/>
    <property type="evidence" value="ECO:0007669"/>
    <property type="project" value="TreeGrafter"/>
</dbReference>
<dbReference type="InterPro" id="IPR015797">
    <property type="entry name" value="NUDIX_hydrolase-like_dom_sf"/>
</dbReference>
<dbReference type="KEGG" id="tet:TTHERM_01084270"/>
<dbReference type="PROSITE" id="PS51462">
    <property type="entry name" value="NUDIX"/>
    <property type="match status" value="1"/>
</dbReference>
<dbReference type="Gene3D" id="3.90.79.10">
    <property type="entry name" value="Nucleoside Triphosphate Pyrophosphohydrolase"/>
    <property type="match status" value="1"/>
</dbReference>
<dbReference type="Proteomes" id="UP000009168">
    <property type="component" value="Unassembled WGS sequence"/>
</dbReference>
<dbReference type="InterPro" id="IPR020084">
    <property type="entry name" value="NUDIX_hydrolase_CS"/>
</dbReference>
<dbReference type="InParanoid" id="Q22BU0"/>
<dbReference type="PRINTS" id="PR00502">
    <property type="entry name" value="NUDIXFAMILY"/>
</dbReference>
<dbReference type="RefSeq" id="XP_001030423.1">
    <property type="nucleotide sequence ID" value="XM_001030423.1"/>
</dbReference>
<sequence>MIQTGVLVIILNSKDQILLGRRMDNKLLSLPGGKIEFGESLEACAKREVKEETDLDLEINKIGQVGVVNVNRPQMGFHSVCIIQCYFVTEEESNHIKNTEPHKCYGWQFYDIDALSSQEIQQQLGHAIKEFLLKYYQNDTKKLLNHCKSLLQIN</sequence>
<reference evidence="5" key="1">
    <citation type="journal article" date="2006" name="PLoS Biol.">
        <title>Macronuclear genome sequence of the ciliate Tetrahymena thermophila, a model eukaryote.</title>
        <authorList>
            <person name="Eisen J.A."/>
            <person name="Coyne R.S."/>
            <person name="Wu M."/>
            <person name="Wu D."/>
            <person name="Thiagarajan M."/>
            <person name="Wortman J.R."/>
            <person name="Badger J.H."/>
            <person name="Ren Q."/>
            <person name="Amedeo P."/>
            <person name="Jones K.M."/>
            <person name="Tallon L.J."/>
            <person name="Delcher A.L."/>
            <person name="Salzberg S.L."/>
            <person name="Silva J.C."/>
            <person name="Haas B.J."/>
            <person name="Majoros W.H."/>
            <person name="Farzad M."/>
            <person name="Carlton J.M."/>
            <person name="Smith R.K. Jr."/>
            <person name="Garg J."/>
            <person name="Pearlman R.E."/>
            <person name="Karrer K.M."/>
            <person name="Sun L."/>
            <person name="Manning G."/>
            <person name="Elde N.C."/>
            <person name="Turkewitz A.P."/>
            <person name="Asai D.J."/>
            <person name="Wilkes D.E."/>
            <person name="Wang Y."/>
            <person name="Cai H."/>
            <person name="Collins K."/>
            <person name="Stewart B.A."/>
            <person name="Lee S.R."/>
            <person name="Wilamowska K."/>
            <person name="Weinberg Z."/>
            <person name="Ruzzo W.L."/>
            <person name="Wloga D."/>
            <person name="Gaertig J."/>
            <person name="Frankel J."/>
            <person name="Tsao C.-C."/>
            <person name="Gorovsky M.A."/>
            <person name="Keeling P.J."/>
            <person name="Waller R.F."/>
            <person name="Patron N.J."/>
            <person name="Cherry J.M."/>
            <person name="Stover N.A."/>
            <person name="Krieger C.J."/>
            <person name="del Toro C."/>
            <person name="Ryder H.F."/>
            <person name="Williamson S.C."/>
            <person name="Barbeau R.A."/>
            <person name="Hamilton E.P."/>
            <person name="Orias E."/>
        </authorList>
    </citation>
    <scope>NUCLEOTIDE SEQUENCE [LARGE SCALE GENOMIC DNA]</scope>
    <source>
        <strain evidence="5">SB210</strain>
    </source>
</reference>
<dbReference type="PROSITE" id="PS00893">
    <property type="entry name" value="NUDIX_BOX"/>
    <property type="match status" value="1"/>
</dbReference>
<dbReference type="InterPro" id="IPR000086">
    <property type="entry name" value="NUDIX_hydrolase_dom"/>
</dbReference>
<dbReference type="OMA" id="GHLEYNE"/>
<dbReference type="PANTHER" id="PTHR16099:SF7">
    <property type="entry name" value="NUDIX HYDROLASE DOMAIN-CONTAINING PROTEIN"/>
    <property type="match status" value="1"/>
</dbReference>
<evidence type="ECO:0000313" key="5">
    <source>
        <dbReference type="Proteomes" id="UP000009168"/>
    </source>
</evidence>
<dbReference type="HOGENOM" id="CLU_037162_30_0_1"/>
<evidence type="ECO:0000313" key="4">
    <source>
        <dbReference type="EMBL" id="EAR82760.1"/>
    </source>
</evidence>
<comment type="similarity">
    <text evidence="2">Belongs to the Nudix hydrolase family.</text>
</comment>
<dbReference type="GeneID" id="7830857"/>
<organism evidence="4 5">
    <name type="scientific">Tetrahymena thermophila (strain SB210)</name>
    <dbReference type="NCBI Taxonomy" id="312017"/>
    <lineage>
        <taxon>Eukaryota</taxon>
        <taxon>Sar</taxon>
        <taxon>Alveolata</taxon>
        <taxon>Ciliophora</taxon>
        <taxon>Intramacronucleata</taxon>
        <taxon>Oligohymenophorea</taxon>
        <taxon>Hymenostomatida</taxon>
        <taxon>Tetrahymenina</taxon>
        <taxon>Tetrahymenidae</taxon>
        <taxon>Tetrahymena</taxon>
    </lineage>
</organism>
<evidence type="ECO:0000259" key="3">
    <source>
        <dbReference type="PROSITE" id="PS51462"/>
    </source>
</evidence>
<dbReference type="Pfam" id="PF00293">
    <property type="entry name" value="NUDIX"/>
    <property type="match status" value="1"/>
</dbReference>
<dbReference type="GO" id="GO:0035539">
    <property type="term" value="F:8-oxo-7,8-dihydrodeoxyguanosine triphosphate pyrophosphatase activity"/>
    <property type="evidence" value="ECO:0007669"/>
    <property type="project" value="TreeGrafter"/>
</dbReference>
<dbReference type="PANTHER" id="PTHR16099">
    <property type="entry name" value="8-OXO-DGTP DIPHOSPHATES NUDT15"/>
    <property type="match status" value="1"/>
</dbReference>
<dbReference type="EMBL" id="GG662531">
    <property type="protein sequence ID" value="EAR82760.1"/>
    <property type="molecule type" value="Genomic_DNA"/>
</dbReference>
<dbReference type="OrthoDB" id="447842at2759"/>
<evidence type="ECO:0000256" key="2">
    <source>
        <dbReference type="RuleBase" id="RU003476"/>
    </source>
</evidence>
<evidence type="ECO:0000256" key="1">
    <source>
        <dbReference type="ARBA" id="ARBA00022801"/>
    </source>
</evidence>
<gene>
    <name evidence="4" type="ORF">TTHERM_01084270</name>
</gene>
<protein>
    <submittedName>
        <fullName evidence="4">NUDIX hydrolase</fullName>
    </submittedName>
</protein>
<dbReference type="AlphaFoldDB" id="Q22BU0"/>
<accession>Q22BU0</accession>
<dbReference type="InterPro" id="IPR020476">
    <property type="entry name" value="Nudix_hydrolase"/>
</dbReference>
<dbReference type="SUPFAM" id="SSF55811">
    <property type="entry name" value="Nudix"/>
    <property type="match status" value="1"/>
</dbReference>
<dbReference type="CDD" id="cd04678">
    <property type="entry name" value="NUDIX_MTH2_Nudt15"/>
    <property type="match status" value="1"/>
</dbReference>
<feature type="domain" description="Nudix hydrolase" evidence="3">
    <location>
        <begin position="1"/>
        <end position="137"/>
    </location>
</feature>